<accession>A0A5B7WZB3</accession>
<dbReference type="KEGG" id="afla:FHG64_03675"/>
<dbReference type="Proteomes" id="UP000309016">
    <property type="component" value="Chromosome"/>
</dbReference>
<reference evidence="5 6" key="1">
    <citation type="submission" date="2019-06" db="EMBL/GenBank/DDBJ databases">
        <title>Complete genome sequence of Antarcticibacterium flavum KCTC 52984T from an Antarctic marine sediment.</title>
        <authorList>
            <person name="Lee Y.M."/>
            <person name="Shin S.C."/>
        </authorList>
    </citation>
    <scope>NUCLEOTIDE SEQUENCE [LARGE SCALE GENOMIC DNA]</scope>
    <source>
        <strain evidence="5 6">KCTC 52984</strain>
    </source>
</reference>
<evidence type="ECO:0000259" key="4">
    <source>
        <dbReference type="PROSITE" id="PS51161"/>
    </source>
</evidence>
<organism evidence="5 6">
    <name type="scientific">Antarcticibacterium flavum</name>
    <dbReference type="NCBI Taxonomy" id="2058175"/>
    <lineage>
        <taxon>Bacteria</taxon>
        <taxon>Pseudomonadati</taxon>
        <taxon>Bacteroidota</taxon>
        <taxon>Flavobacteriia</taxon>
        <taxon>Flavobacteriales</taxon>
        <taxon>Flavobacteriaceae</taxon>
        <taxon>Antarcticibacterium</taxon>
    </lineage>
</organism>
<dbReference type="InterPro" id="IPR007560">
    <property type="entry name" value="Restrct_endonuc_IV_Mrr"/>
</dbReference>
<evidence type="ECO:0000256" key="2">
    <source>
        <dbReference type="ARBA" id="ARBA00022840"/>
    </source>
</evidence>
<dbReference type="InterPro" id="IPR005144">
    <property type="entry name" value="ATP-cone_dom"/>
</dbReference>
<dbReference type="AlphaFoldDB" id="A0A5B7WZB3"/>
<dbReference type="GO" id="GO:0003677">
    <property type="term" value="F:DNA binding"/>
    <property type="evidence" value="ECO:0007669"/>
    <property type="project" value="InterPro"/>
</dbReference>
<keyword evidence="6" id="KW-1185">Reference proteome</keyword>
<dbReference type="GO" id="GO:0005524">
    <property type="term" value="F:ATP binding"/>
    <property type="evidence" value="ECO:0007669"/>
    <property type="project" value="UniProtKB-UniRule"/>
</dbReference>
<dbReference type="InterPro" id="IPR011856">
    <property type="entry name" value="tRNA_endonuc-like_dom_sf"/>
</dbReference>
<feature type="domain" description="ATP-cone" evidence="4">
    <location>
        <begin position="6"/>
        <end position="87"/>
    </location>
</feature>
<dbReference type="EMBL" id="CP040812">
    <property type="protein sequence ID" value="QCY68564.1"/>
    <property type="molecule type" value="Genomic_DNA"/>
</dbReference>
<dbReference type="RefSeq" id="WP_139065150.1">
    <property type="nucleotide sequence ID" value="NZ_CP040812.1"/>
</dbReference>
<sequence>MDKKDFYIIKASGERDLFSMEKVASSLRKAGTDEELIPSILSRVEEQLHEGMTTKEVYRLAFSLLKNKNRLSASRYKLKKAIFELGPTGFPFEKFIAAIFRNSGYKVKTGEVFKGKCVSHEVDVVAEGKRETLLMECKFHGEPGRNCDVKVPLYINSRYQDITALQQEQDLEQVTTSQALVVTNTRFTKDAAAYATCVGLKMLSWDYPPGKGIKDRIDQLGLFPVTVSTLLTAREKQFLLSRDLVLCRDLIDDKLYLDQLEIGQARKQRILKEMESLCKEKIAPTS</sequence>
<dbReference type="GO" id="GO:0004519">
    <property type="term" value="F:endonuclease activity"/>
    <property type="evidence" value="ECO:0007669"/>
    <property type="project" value="InterPro"/>
</dbReference>
<evidence type="ECO:0000256" key="3">
    <source>
        <dbReference type="PROSITE-ProRule" id="PRU00492"/>
    </source>
</evidence>
<evidence type="ECO:0000313" key="5">
    <source>
        <dbReference type="EMBL" id="QCY68564.1"/>
    </source>
</evidence>
<dbReference type="InterPro" id="IPR011335">
    <property type="entry name" value="Restrct_endonuc-II-like"/>
</dbReference>
<dbReference type="SUPFAM" id="SSF52980">
    <property type="entry name" value="Restriction endonuclease-like"/>
    <property type="match status" value="1"/>
</dbReference>
<evidence type="ECO:0000313" key="6">
    <source>
        <dbReference type="Proteomes" id="UP000309016"/>
    </source>
</evidence>
<dbReference type="Gene3D" id="3.40.1350.10">
    <property type="match status" value="1"/>
</dbReference>
<dbReference type="OrthoDB" id="320396at2"/>
<name>A0A5B7WZB3_9FLAO</name>
<dbReference type="PROSITE" id="PS51161">
    <property type="entry name" value="ATP_CONE"/>
    <property type="match status" value="1"/>
</dbReference>
<keyword evidence="2 3" id="KW-0067">ATP-binding</keyword>
<protein>
    <submittedName>
        <fullName evidence="5">ATPase</fullName>
    </submittedName>
</protein>
<evidence type="ECO:0000256" key="1">
    <source>
        <dbReference type="ARBA" id="ARBA00022741"/>
    </source>
</evidence>
<keyword evidence="1 3" id="KW-0547">Nucleotide-binding</keyword>
<proteinExistence type="predicted"/>
<dbReference type="Pfam" id="PF04471">
    <property type="entry name" value="Mrr_cat"/>
    <property type="match status" value="1"/>
</dbReference>
<dbReference type="GO" id="GO:0009307">
    <property type="term" value="P:DNA restriction-modification system"/>
    <property type="evidence" value="ECO:0007669"/>
    <property type="project" value="InterPro"/>
</dbReference>
<gene>
    <name evidence="5" type="ORF">FHG64_03675</name>
</gene>